<gene>
    <name evidence="3" type="ORF">PCAL00307_LOCUS22231</name>
    <name evidence="4" type="ORF">PECAL_1P01800</name>
    <name evidence="5" type="ORF">PECAL_5P01800</name>
</gene>
<keyword evidence="6" id="KW-1185">Reference proteome</keyword>
<dbReference type="OrthoDB" id="5023at2759"/>
<evidence type="ECO:0000313" key="4">
    <source>
        <dbReference type="EMBL" id="CAH0363844.1"/>
    </source>
</evidence>
<proteinExistence type="predicted"/>
<sequence length="169" mass="18261">MRTACGLLGLAWATAAFHCPARRITAAARPIARRAPAHAAAAPARPTTALRAGSDDEEKRLPWFFDPGTYGGVIVLTIFLIVAPLALKSALEASGMDGNQVGVALSGVFVIGGSLLWAFSYVFRVFSKDMTYSTQLKQYEDAVIQKRFEELEDDEVDALLGEIERESAL</sequence>
<dbReference type="Proteomes" id="UP000789595">
    <property type="component" value="Unassembled WGS sequence"/>
</dbReference>
<feature type="signal peptide" evidence="2">
    <location>
        <begin position="1"/>
        <end position="16"/>
    </location>
</feature>
<dbReference type="EMBL" id="CAKKNE010000005">
    <property type="protein sequence ID" value="CAH0375646.1"/>
    <property type="molecule type" value="Genomic_DNA"/>
</dbReference>
<keyword evidence="1" id="KW-0472">Membrane</keyword>
<keyword evidence="1" id="KW-1133">Transmembrane helix</keyword>
<accession>A0A7S4A8A4</accession>
<evidence type="ECO:0000313" key="6">
    <source>
        <dbReference type="Proteomes" id="UP000789595"/>
    </source>
</evidence>
<evidence type="ECO:0000313" key="3">
    <source>
        <dbReference type="EMBL" id="CAE0706780.1"/>
    </source>
</evidence>
<organism evidence="3">
    <name type="scientific">Pelagomonas calceolata</name>
    <dbReference type="NCBI Taxonomy" id="35677"/>
    <lineage>
        <taxon>Eukaryota</taxon>
        <taxon>Sar</taxon>
        <taxon>Stramenopiles</taxon>
        <taxon>Ochrophyta</taxon>
        <taxon>Pelagophyceae</taxon>
        <taxon>Pelagomonadales</taxon>
        <taxon>Pelagomonadaceae</taxon>
        <taxon>Pelagomonas</taxon>
    </lineage>
</organism>
<keyword evidence="2" id="KW-0732">Signal</keyword>
<reference evidence="3" key="1">
    <citation type="submission" date="2021-01" db="EMBL/GenBank/DDBJ databases">
        <authorList>
            <person name="Corre E."/>
            <person name="Pelletier E."/>
            <person name="Niang G."/>
            <person name="Scheremetjew M."/>
            <person name="Finn R."/>
            <person name="Kale V."/>
            <person name="Holt S."/>
            <person name="Cochrane G."/>
            <person name="Meng A."/>
            <person name="Brown T."/>
            <person name="Cohen L."/>
        </authorList>
    </citation>
    <scope>NUCLEOTIDE SEQUENCE</scope>
    <source>
        <strain evidence="3">CCMP1756</strain>
    </source>
</reference>
<evidence type="ECO:0000256" key="1">
    <source>
        <dbReference type="SAM" id="Phobius"/>
    </source>
</evidence>
<dbReference type="AlphaFoldDB" id="A0A7S4A8A4"/>
<reference evidence="4" key="2">
    <citation type="submission" date="2021-11" db="EMBL/GenBank/DDBJ databases">
        <authorList>
            <consortium name="Genoscope - CEA"/>
            <person name="William W."/>
        </authorList>
    </citation>
    <scope>NUCLEOTIDE SEQUENCE</scope>
</reference>
<dbReference type="PANTHER" id="PTHR35734">
    <property type="entry name" value="OS01G0805200 PROTEIN"/>
    <property type="match status" value="1"/>
</dbReference>
<dbReference type="Pfam" id="PF11460">
    <property type="entry name" value="DUF3007"/>
    <property type="match status" value="1"/>
</dbReference>
<evidence type="ECO:0000313" key="5">
    <source>
        <dbReference type="EMBL" id="CAH0375646.1"/>
    </source>
</evidence>
<feature type="transmembrane region" description="Helical" evidence="1">
    <location>
        <begin position="70"/>
        <end position="91"/>
    </location>
</feature>
<dbReference type="PANTHER" id="PTHR35734:SF1">
    <property type="entry name" value="OS01G0805200 PROTEIN"/>
    <property type="match status" value="1"/>
</dbReference>
<dbReference type="InterPro" id="IPR021562">
    <property type="entry name" value="DUF3007"/>
</dbReference>
<feature type="transmembrane region" description="Helical" evidence="1">
    <location>
        <begin position="103"/>
        <end position="123"/>
    </location>
</feature>
<dbReference type="EMBL" id="HBIW01025771">
    <property type="protein sequence ID" value="CAE0706780.1"/>
    <property type="molecule type" value="Transcribed_RNA"/>
</dbReference>
<protein>
    <submittedName>
        <fullName evidence="3">Uncharacterized protein</fullName>
    </submittedName>
</protein>
<evidence type="ECO:0000256" key="2">
    <source>
        <dbReference type="SAM" id="SignalP"/>
    </source>
</evidence>
<keyword evidence="1" id="KW-0812">Transmembrane</keyword>
<feature type="chain" id="PRO_5035681185" evidence="2">
    <location>
        <begin position="17"/>
        <end position="169"/>
    </location>
</feature>
<dbReference type="EMBL" id="CAKKNE010000001">
    <property type="protein sequence ID" value="CAH0363844.1"/>
    <property type="molecule type" value="Genomic_DNA"/>
</dbReference>
<name>A0A7S4A8A4_9STRA</name>